<evidence type="ECO:0000256" key="2">
    <source>
        <dbReference type="ARBA" id="ARBA00022475"/>
    </source>
</evidence>
<feature type="transmembrane region" description="Helical" evidence="7">
    <location>
        <begin position="86"/>
        <end position="104"/>
    </location>
</feature>
<keyword evidence="5 7" id="KW-1133">Transmembrane helix</keyword>
<comment type="subcellular location">
    <subcellularLocation>
        <location evidence="7">Cell membrane</location>
        <topology evidence="7">Multi-pass membrane protein</topology>
    </subcellularLocation>
</comment>
<evidence type="ECO:0000256" key="4">
    <source>
        <dbReference type="ARBA" id="ARBA00022692"/>
    </source>
</evidence>
<keyword evidence="2 7" id="KW-1003">Cell membrane</keyword>
<dbReference type="EC" id="2.5.1.145" evidence="7"/>
<keyword evidence="6 7" id="KW-0472">Membrane</keyword>
<dbReference type="Pfam" id="PF01790">
    <property type="entry name" value="LGT"/>
    <property type="match status" value="1"/>
</dbReference>
<organism evidence="8">
    <name type="scientific">candidate division WOR-3 bacterium</name>
    <dbReference type="NCBI Taxonomy" id="2052148"/>
    <lineage>
        <taxon>Bacteria</taxon>
        <taxon>Bacteria division WOR-3</taxon>
    </lineage>
</organism>
<dbReference type="EMBL" id="DSTT01000003">
    <property type="protein sequence ID" value="HFK23562.1"/>
    <property type="molecule type" value="Genomic_DNA"/>
</dbReference>
<name>A0A7C3NDF3_UNCW3</name>
<feature type="transmembrane region" description="Helical" evidence="7">
    <location>
        <begin position="207"/>
        <end position="226"/>
    </location>
</feature>
<accession>A0A7C3NDF3</accession>
<comment type="catalytic activity">
    <reaction evidence="7">
        <text>L-cysteinyl-[prolipoprotein] + a 1,2-diacyl-sn-glycero-3-phospho-(1'-sn-glycerol) = an S-1,2-diacyl-sn-glyceryl-L-cysteinyl-[prolipoprotein] + sn-glycerol 1-phosphate + H(+)</text>
        <dbReference type="Rhea" id="RHEA:56712"/>
        <dbReference type="Rhea" id="RHEA-COMP:14679"/>
        <dbReference type="Rhea" id="RHEA-COMP:14680"/>
        <dbReference type="ChEBI" id="CHEBI:15378"/>
        <dbReference type="ChEBI" id="CHEBI:29950"/>
        <dbReference type="ChEBI" id="CHEBI:57685"/>
        <dbReference type="ChEBI" id="CHEBI:64716"/>
        <dbReference type="ChEBI" id="CHEBI:140658"/>
        <dbReference type="EC" id="2.5.1.145"/>
    </reaction>
</comment>
<evidence type="ECO:0000256" key="3">
    <source>
        <dbReference type="ARBA" id="ARBA00022679"/>
    </source>
</evidence>
<dbReference type="UniPathway" id="UPA00664"/>
<dbReference type="GO" id="GO:0005886">
    <property type="term" value="C:plasma membrane"/>
    <property type="evidence" value="ECO:0007669"/>
    <property type="project" value="UniProtKB-SubCell"/>
</dbReference>
<proteinExistence type="inferred from homology"/>
<comment type="function">
    <text evidence="7">Catalyzes the transfer of the diacylglyceryl group from phosphatidylglycerol to the sulfhydryl group of the N-terminal cysteine of a prolipoprotein, the first step in the formation of mature lipoproteins.</text>
</comment>
<dbReference type="PANTHER" id="PTHR30589:SF0">
    <property type="entry name" value="PHOSPHATIDYLGLYCEROL--PROLIPOPROTEIN DIACYLGLYCERYL TRANSFERASE"/>
    <property type="match status" value="1"/>
</dbReference>
<protein>
    <recommendedName>
        <fullName evidence="7">Phosphatidylglycerol--prolipoprotein diacylglyceryl transferase</fullName>
        <ecNumber evidence="7">2.5.1.145</ecNumber>
    </recommendedName>
</protein>
<feature type="transmembrane region" description="Helical" evidence="7">
    <location>
        <begin position="180"/>
        <end position="200"/>
    </location>
</feature>
<sequence>MHRIIFQFGNLTLYSYGLMQAIAFIASLIVIFHLSKRSKISKDVLFDLLVYIIIGGIIGARVWFVVENFNIYKEDLISILKIWEGGMVFYGGLLGGVISGLFYIKRNKLDLLKVGDILNTAFPLGIFFGRIGCFLNGCCYGKISYRFGLRFPRENFPPPYQEQLEKGIIKPTDCCSLPVIPTQLVESFSMLFVFFILFYLYNKKRKFDGMIFYLFFIIYGLERFFVDFLREYSKNALIFKIVSLSQVTSILIIIFSSIFLFITYKNSKKE</sequence>
<dbReference type="PANTHER" id="PTHR30589">
    <property type="entry name" value="PROLIPOPROTEIN DIACYLGLYCERYL TRANSFERASE"/>
    <property type="match status" value="1"/>
</dbReference>
<keyword evidence="4 7" id="KW-0812">Transmembrane</keyword>
<dbReference type="GO" id="GO:0042158">
    <property type="term" value="P:lipoprotein biosynthetic process"/>
    <property type="evidence" value="ECO:0007669"/>
    <property type="project" value="UniProtKB-UniRule"/>
</dbReference>
<dbReference type="GO" id="GO:0008961">
    <property type="term" value="F:phosphatidylglycerol-prolipoprotein diacylglyceryl transferase activity"/>
    <property type="evidence" value="ECO:0007669"/>
    <property type="project" value="UniProtKB-UniRule"/>
</dbReference>
<evidence type="ECO:0000256" key="7">
    <source>
        <dbReference type="HAMAP-Rule" id="MF_01147"/>
    </source>
</evidence>
<evidence type="ECO:0000256" key="5">
    <source>
        <dbReference type="ARBA" id="ARBA00022989"/>
    </source>
</evidence>
<keyword evidence="8" id="KW-0449">Lipoprotein</keyword>
<evidence type="ECO:0000313" key="8">
    <source>
        <dbReference type="EMBL" id="HFK23562.1"/>
    </source>
</evidence>
<feature type="transmembrane region" description="Helical" evidence="7">
    <location>
        <begin position="124"/>
        <end position="143"/>
    </location>
</feature>
<dbReference type="AlphaFoldDB" id="A0A7C3NDF3"/>
<dbReference type="NCBIfam" id="TIGR00544">
    <property type="entry name" value="lgt"/>
    <property type="match status" value="1"/>
</dbReference>
<comment type="pathway">
    <text evidence="7">Protein modification; lipoprotein biosynthesis (diacylglyceryl transfer).</text>
</comment>
<feature type="binding site" evidence="7">
    <location>
        <position position="130"/>
    </location>
    <ligand>
        <name>a 1,2-diacyl-sn-glycero-3-phospho-(1'-sn-glycerol)</name>
        <dbReference type="ChEBI" id="CHEBI:64716"/>
    </ligand>
</feature>
<comment type="similarity">
    <text evidence="1 7">Belongs to the Lgt family.</text>
</comment>
<evidence type="ECO:0000256" key="6">
    <source>
        <dbReference type="ARBA" id="ARBA00023136"/>
    </source>
</evidence>
<feature type="transmembrane region" description="Helical" evidence="7">
    <location>
        <begin position="44"/>
        <end position="66"/>
    </location>
</feature>
<dbReference type="InterPro" id="IPR001640">
    <property type="entry name" value="Lgt"/>
</dbReference>
<dbReference type="HAMAP" id="MF_01147">
    <property type="entry name" value="Lgt"/>
    <property type="match status" value="1"/>
</dbReference>
<feature type="transmembrane region" description="Helical" evidence="7">
    <location>
        <begin position="238"/>
        <end position="264"/>
    </location>
</feature>
<gene>
    <name evidence="7 8" type="primary">lgt</name>
    <name evidence="8" type="ORF">ENS15_02775</name>
</gene>
<feature type="transmembrane region" description="Helical" evidence="7">
    <location>
        <begin position="13"/>
        <end position="32"/>
    </location>
</feature>
<evidence type="ECO:0000256" key="1">
    <source>
        <dbReference type="ARBA" id="ARBA00007150"/>
    </source>
</evidence>
<keyword evidence="3 7" id="KW-0808">Transferase</keyword>
<comment type="caution">
    <text evidence="8">The sequence shown here is derived from an EMBL/GenBank/DDBJ whole genome shotgun (WGS) entry which is preliminary data.</text>
</comment>
<reference evidence="8" key="1">
    <citation type="journal article" date="2020" name="mSystems">
        <title>Genome- and Community-Level Interaction Insights into Carbon Utilization and Element Cycling Functions of Hydrothermarchaeota in Hydrothermal Sediment.</title>
        <authorList>
            <person name="Zhou Z."/>
            <person name="Liu Y."/>
            <person name="Xu W."/>
            <person name="Pan J."/>
            <person name="Luo Z.H."/>
            <person name="Li M."/>
        </authorList>
    </citation>
    <scope>NUCLEOTIDE SEQUENCE [LARGE SCALE GENOMIC DNA]</scope>
    <source>
        <strain evidence="8">SpSt-464</strain>
    </source>
</reference>